<name>A0A2P6MPY0_9EUKA</name>
<comment type="caution">
    <text evidence="2">The sequence shown here is derived from an EMBL/GenBank/DDBJ whole genome shotgun (WGS) entry which is preliminary data.</text>
</comment>
<evidence type="ECO:0000256" key="1">
    <source>
        <dbReference type="SAM" id="SignalP"/>
    </source>
</evidence>
<sequence>MRATIGCTCNASFCWLIQVRFLFLESKGKCSCVSYLEATTGY</sequence>
<organism evidence="2 3">
    <name type="scientific">Planoprotostelium fungivorum</name>
    <dbReference type="NCBI Taxonomy" id="1890364"/>
    <lineage>
        <taxon>Eukaryota</taxon>
        <taxon>Amoebozoa</taxon>
        <taxon>Evosea</taxon>
        <taxon>Variosea</taxon>
        <taxon>Cavosteliida</taxon>
        <taxon>Cavosteliaceae</taxon>
        <taxon>Planoprotostelium</taxon>
    </lineage>
</organism>
<keyword evidence="3" id="KW-1185">Reference proteome</keyword>
<evidence type="ECO:0000313" key="2">
    <source>
        <dbReference type="EMBL" id="PRP73760.1"/>
    </source>
</evidence>
<protein>
    <submittedName>
        <fullName evidence="2">Uncharacterized protein</fullName>
    </submittedName>
</protein>
<accession>A0A2P6MPY0</accession>
<evidence type="ECO:0000313" key="3">
    <source>
        <dbReference type="Proteomes" id="UP000241769"/>
    </source>
</evidence>
<dbReference type="AlphaFoldDB" id="A0A2P6MPY0"/>
<keyword evidence="1" id="KW-0732">Signal</keyword>
<reference evidence="2 3" key="1">
    <citation type="journal article" date="2018" name="Genome Biol. Evol.">
        <title>Multiple Roots of Fruiting Body Formation in Amoebozoa.</title>
        <authorList>
            <person name="Hillmann F."/>
            <person name="Forbes G."/>
            <person name="Novohradska S."/>
            <person name="Ferling I."/>
            <person name="Riege K."/>
            <person name="Groth M."/>
            <person name="Westermann M."/>
            <person name="Marz M."/>
            <person name="Spaller T."/>
            <person name="Winckler T."/>
            <person name="Schaap P."/>
            <person name="Glockner G."/>
        </authorList>
    </citation>
    <scope>NUCLEOTIDE SEQUENCE [LARGE SCALE GENOMIC DNA]</scope>
    <source>
        <strain evidence="2 3">Jena</strain>
    </source>
</reference>
<dbReference type="EMBL" id="MDYQ01000552">
    <property type="protein sequence ID" value="PRP73760.1"/>
    <property type="molecule type" value="Genomic_DNA"/>
</dbReference>
<dbReference type="InParanoid" id="A0A2P6MPY0"/>
<feature type="non-terminal residue" evidence="2">
    <location>
        <position position="42"/>
    </location>
</feature>
<gene>
    <name evidence="2" type="ORF">PROFUN_16655</name>
</gene>
<proteinExistence type="predicted"/>
<dbReference type="Proteomes" id="UP000241769">
    <property type="component" value="Unassembled WGS sequence"/>
</dbReference>
<feature type="chain" id="PRO_5015151395" evidence="1">
    <location>
        <begin position="22"/>
        <end position="42"/>
    </location>
</feature>
<feature type="signal peptide" evidence="1">
    <location>
        <begin position="1"/>
        <end position="21"/>
    </location>
</feature>